<proteinExistence type="predicted"/>
<dbReference type="EMBL" id="VSSQ01104354">
    <property type="protein sequence ID" value="MPN44884.1"/>
    <property type="molecule type" value="Genomic_DNA"/>
</dbReference>
<sequence length="92" mass="10277">MNELPSVDGAAAHVFLNSGAIECINKYGGFYITKKDDDITIFGIPSKISSEVMPCLNIFRYMSYLKSKTHDFGCYTVGVNIKKNVIFPVIFE</sequence>
<organism evidence="1">
    <name type="scientific">bioreactor metagenome</name>
    <dbReference type="NCBI Taxonomy" id="1076179"/>
    <lineage>
        <taxon>unclassified sequences</taxon>
        <taxon>metagenomes</taxon>
        <taxon>ecological metagenomes</taxon>
    </lineage>
</organism>
<evidence type="ECO:0000313" key="1">
    <source>
        <dbReference type="EMBL" id="MPN44884.1"/>
    </source>
</evidence>
<name>A0A645I993_9ZZZZ</name>
<reference evidence="1" key="1">
    <citation type="submission" date="2019-08" db="EMBL/GenBank/DDBJ databases">
        <authorList>
            <person name="Kucharzyk K."/>
            <person name="Murdoch R.W."/>
            <person name="Higgins S."/>
            <person name="Loffler F."/>
        </authorList>
    </citation>
    <scope>NUCLEOTIDE SEQUENCE</scope>
</reference>
<comment type="caution">
    <text evidence="1">The sequence shown here is derived from an EMBL/GenBank/DDBJ whole genome shotgun (WGS) entry which is preliminary data.</text>
</comment>
<accession>A0A645I993</accession>
<gene>
    <name evidence="1" type="ORF">SDC9_192451</name>
</gene>
<protein>
    <submittedName>
        <fullName evidence="1">Uncharacterized protein</fullName>
    </submittedName>
</protein>
<dbReference type="AlphaFoldDB" id="A0A645I993"/>